<sequence length="636" mass="68542">MPAPRPAVGEPAARTTGPRERPDDAPTARWRRGALATYFVALMVTDFLMLTGTARVVLTLLAGVIAVLLFAAAAFGAVRRRAAGAGRGWEKLAYLPVLDAVAQVAVTGQLHHTTMLLITLLGIGGAVPERRTAVRAGALGITGWVVAVASQEQLRTPELGFYAGQLVMAGLLGCILHEATRRRQRDLQVARDQVATVLQRFEKLFHASPAGVGIADEHGVFVAVNPAFCELVGMPADELVGASSHAYVDPAAEIDPVGRQLRCVRPDGEIRWAWLTVGRTEVPDSADAKEWMLVHLHDITDRHLAERAVRESDRLLAAVSAASRRIRTGEDARDTIITAINELAESDFITLLEPEPYDLVVTGGVGAQVLGTRVPKDGTSMIANVYRTCEPVFLADPADDPRVSPQLIKLVKGRSMLWQPVIVAGETVAILVVGWRQRVTSVSDVRARAVALLADETALALDHERLLRRLEQMAYTDTLTGLSNRRAWQSRLTEQFGAALADERPLVVAIIDLDHFKRYNDTHGHLAGDDLLIAAAGAFRGELRAGDLIARWGGEEFVVALPDCGDADAVVILDRLRTATPGAETCSIGYAVWTGAETYEQLLERADSALYAAKSAGRNLVRGALTPAVTPYKIGV</sequence>
<dbReference type="NCBIfam" id="TIGR00229">
    <property type="entry name" value="sensory_box"/>
    <property type="match status" value="1"/>
</dbReference>
<feature type="compositionally biased region" description="Basic and acidic residues" evidence="1">
    <location>
        <begin position="17"/>
        <end position="26"/>
    </location>
</feature>
<dbReference type="SUPFAM" id="SSF55781">
    <property type="entry name" value="GAF domain-like"/>
    <property type="match status" value="1"/>
</dbReference>
<dbReference type="InterPro" id="IPR043128">
    <property type="entry name" value="Rev_trsase/Diguanyl_cyclase"/>
</dbReference>
<dbReference type="PROSITE" id="PS50887">
    <property type="entry name" value="GGDEF"/>
    <property type="match status" value="1"/>
</dbReference>
<dbReference type="SMART" id="SM00065">
    <property type="entry name" value="GAF"/>
    <property type="match status" value="1"/>
</dbReference>
<dbReference type="Pfam" id="PF13185">
    <property type="entry name" value="GAF_2"/>
    <property type="match status" value="1"/>
</dbReference>
<accession>A0A101JG96</accession>
<dbReference type="AlphaFoldDB" id="A0A101JG96"/>
<dbReference type="EMBL" id="LLZH01000308">
    <property type="protein sequence ID" value="KUL26222.1"/>
    <property type="molecule type" value="Genomic_DNA"/>
</dbReference>
<dbReference type="PROSITE" id="PS50113">
    <property type="entry name" value="PAC"/>
    <property type="match status" value="1"/>
</dbReference>
<dbReference type="Gene3D" id="3.30.70.270">
    <property type="match status" value="1"/>
</dbReference>
<dbReference type="FunFam" id="3.30.70.270:FF:000001">
    <property type="entry name" value="Diguanylate cyclase domain protein"/>
    <property type="match status" value="1"/>
</dbReference>
<dbReference type="InterPro" id="IPR029016">
    <property type="entry name" value="GAF-like_dom_sf"/>
</dbReference>
<dbReference type="SUPFAM" id="SSF55785">
    <property type="entry name" value="PYP-like sensor domain (PAS domain)"/>
    <property type="match status" value="1"/>
</dbReference>
<evidence type="ECO:0000259" key="3">
    <source>
        <dbReference type="PROSITE" id="PS50112"/>
    </source>
</evidence>
<evidence type="ECO:0008006" key="8">
    <source>
        <dbReference type="Google" id="ProtNLM"/>
    </source>
</evidence>
<dbReference type="OrthoDB" id="23692at2"/>
<dbReference type="GO" id="GO:1902201">
    <property type="term" value="P:negative regulation of bacterial-type flagellum-dependent cell motility"/>
    <property type="evidence" value="ECO:0007669"/>
    <property type="project" value="TreeGrafter"/>
</dbReference>
<evidence type="ECO:0000256" key="2">
    <source>
        <dbReference type="SAM" id="Phobius"/>
    </source>
</evidence>
<proteinExistence type="predicted"/>
<dbReference type="InterPro" id="IPR029787">
    <property type="entry name" value="Nucleotide_cyclase"/>
</dbReference>
<dbReference type="InterPro" id="IPR003018">
    <property type="entry name" value="GAF"/>
</dbReference>
<dbReference type="PROSITE" id="PS50112">
    <property type="entry name" value="PAS"/>
    <property type="match status" value="1"/>
</dbReference>
<dbReference type="SMART" id="SM00091">
    <property type="entry name" value="PAS"/>
    <property type="match status" value="1"/>
</dbReference>
<keyword evidence="2" id="KW-0812">Transmembrane</keyword>
<dbReference type="Pfam" id="PF08448">
    <property type="entry name" value="PAS_4"/>
    <property type="match status" value="1"/>
</dbReference>
<feature type="domain" description="GGDEF" evidence="5">
    <location>
        <begin position="504"/>
        <end position="626"/>
    </location>
</feature>
<dbReference type="InterPro" id="IPR013656">
    <property type="entry name" value="PAS_4"/>
</dbReference>
<dbReference type="Gene3D" id="3.30.450.20">
    <property type="entry name" value="PAS domain"/>
    <property type="match status" value="1"/>
</dbReference>
<feature type="region of interest" description="Disordered" evidence="1">
    <location>
        <begin position="1"/>
        <end position="27"/>
    </location>
</feature>
<evidence type="ECO:0000259" key="4">
    <source>
        <dbReference type="PROSITE" id="PS50113"/>
    </source>
</evidence>
<dbReference type="SMART" id="SM00267">
    <property type="entry name" value="GGDEF"/>
    <property type="match status" value="1"/>
</dbReference>
<evidence type="ECO:0000313" key="7">
    <source>
        <dbReference type="Proteomes" id="UP000053244"/>
    </source>
</evidence>
<gene>
    <name evidence="6" type="ORF">ADL15_39015</name>
</gene>
<protein>
    <recommendedName>
        <fullName evidence="8">Diguanylate cyclase</fullName>
    </recommendedName>
</protein>
<dbReference type="Gene3D" id="3.30.450.40">
    <property type="match status" value="1"/>
</dbReference>
<dbReference type="GO" id="GO:0043709">
    <property type="term" value="P:cell adhesion involved in single-species biofilm formation"/>
    <property type="evidence" value="ECO:0007669"/>
    <property type="project" value="TreeGrafter"/>
</dbReference>
<evidence type="ECO:0000256" key="1">
    <source>
        <dbReference type="SAM" id="MobiDB-lite"/>
    </source>
</evidence>
<feature type="transmembrane region" description="Helical" evidence="2">
    <location>
        <begin position="33"/>
        <end position="50"/>
    </location>
</feature>
<keyword evidence="2" id="KW-0472">Membrane</keyword>
<feature type="domain" description="PAC" evidence="4">
    <location>
        <begin position="257"/>
        <end position="311"/>
    </location>
</feature>
<dbReference type="SUPFAM" id="SSF55073">
    <property type="entry name" value="Nucleotide cyclase"/>
    <property type="match status" value="1"/>
</dbReference>
<keyword evidence="2" id="KW-1133">Transmembrane helix</keyword>
<comment type="caution">
    <text evidence="6">The sequence shown here is derived from an EMBL/GenBank/DDBJ whole genome shotgun (WGS) entry which is preliminary data.</text>
</comment>
<keyword evidence="7" id="KW-1185">Reference proteome</keyword>
<dbReference type="InterPro" id="IPR050469">
    <property type="entry name" value="Diguanylate_Cyclase"/>
</dbReference>
<feature type="domain" description="PAS" evidence="3">
    <location>
        <begin position="197"/>
        <end position="250"/>
    </location>
</feature>
<dbReference type="CDD" id="cd01949">
    <property type="entry name" value="GGDEF"/>
    <property type="match status" value="1"/>
</dbReference>
<dbReference type="InterPro" id="IPR000014">
    <property type="entry name" value="PAS"/>
</dbReference>
<dbReference type="GO" id="GO:0005886">
    <property type="term" value="C:plasma membrane"/>
    <property type="evidence" value="ECO:0007669"/>
    <property type="project" value="TreeGrafter"/>
</dbReference>
<organism evidence="6 7">
    <name type="scientific">Actinoplanes awajinensis subsp. mycoplanecinus</name>
    <dbReference type="NCBI Taxonomy" id="135947"/>
    <lineage>
        <taxon>Bacteria</taxon>
        <taxon>Bacillati</taxon>
        <taxon>Actinomycetota</taxon>
        <taxon>Actinomycetes</taxon>
        <taxon>Micromonosporales</taxon>
        <taxon>Micromonosporaceae</taxon>
        <taxon>Actinoplanes</taxon>
    </lineage>
</organism>
<name>A0A101JG96_9ACTN</name>
<dbReference type="InterPro" id="IPR000160">
    <property type="entry name" value="GGDEF_dom"/>
</dbReference>
<reference evidence="6 7" key="1">
    <citation type="submission" date="2015-10" db="EMBL/GenBank/DDBJ databases">
        <authorList>
            <person name="Gilbert D.G."/>
        </authorList>
    </citation>
    <scope>NUCLEOTIDE SEQUENCE [LARGE SCALE GENOMIC DNA]</scope>
    <source>
        <strain evidence="6 7">NRRL B-16712</strain>
    </source>
</reference>
<dbReference type="PANTHER" id="PTHR45138">
    <property type="entry name" value="REGULATORY COMPONENTS OF SENSORY TRANSDUCTION SYSTEM"/>
    <property type="match status" value="1"/>
</dbReference>
<dbReference type="InterPro" id="IPR000700">
    <property type="entry name" value="PAS-assoc_C"/>
</dbReference>
<dbReference type="PANTHER" id="PTHR45138:SF9">
    <property type="entry name" value="DIGUANYLATE CYCLASE DGCM-RELATED"/>
    <property type="match status" value="1"/>
</dbReference>
<evidence type="ECO:0000313" key="6">
    <source>
        <dbReference type="EMBL" id="KUL26222.1"/>
    </source>
</evidence>
<dbReference type="Proteomes" id="UP000053244">
    <property type="component" value="Unassembled WGS sequence"/>
</dbReference>
<evidence type="ECO:0000259" key="5">
    <source>
        <dbReference type="PROSITE" id="PS50887"/>
    </source>
</evidence>
<dbReference type="InterPro" id="IPR035965">
    <property type="entry name" value="PAS-like_dom_sf"/>
</dbReference>
<dbReference type="NCBIfam" id="TIGR00254">
    <property type="entry name" value="GGDEF"/>
    <property type="match status" value="1"/>
</dbReference>
<feature type="transmembrane region" description="Helical" evidence="2">
    <location>
        <begin position="56"/>
        <end position="78"/>
    </location>
</feature>
<dbReference type="Pfam" id="PF00990">
    <property type="entry name" value="GGDEF"/>
    <property type="match status" value="1"/>
</dbReference>
<dbReference type="GO" id="GO:0052621">
    <property type="term" value="F:diguanylate cyclase activity"/>
    <property type="evidence" value="ECO:0007669"/>
    <property type="project" value="TreeGrafter"/>
</dbReference>
<dbReference type="CDD" id="cd00130">
    <property type="entry name" value="PAS"/>
    <property type="match status" value="1"/>
</dbReference>